<keyword evidence="8" id="KW-1185">Reference proteome</keyword>
<evidence type="ECO:0000313" key="8">
    <source>
        <dbReference type="Proteomes" id="UP000199397"/>
    </source>
</evidence>
<dbReference type="Gene3D" id="1.10.1740.10">
    <property type="match status" value="1"/>
</dbReference>
<evidence type="ECO:0000256" key="5">
    <source>
        <dbReference type="ARBA" id="ARBA00023163"/>
    </source>
</evidence>
<dbReference type="Pfam" id="PF08281">
    <property type="entry name" value="Sigma70_r4_2"/>
    <property type="match status" value="1"/>
</dbReference>
<evidence type="ECO:0000256" key="3">
    <source>
        <dbReference type="ARBA" id="ARBA00023082"/>
    </source>
</evidence>
<dbReference type="STRING" id="525918.SAMN05660964_03286"/>
<dbReference type="Gene3D" id="1.10.10.10">
    <property type="entry name" value="Winged helix-like DNA-binding domain superfamily/Winged helix DNA-binding domain"/>
    <property type="match status" value="1"/>
</dbReference>
<dbReference type="EMBL" id="FNQP01000028">
    <property type="protein sequence ID" value="SEB04866.1"/>
    <property type="molecule type" value="Genomic_DNA"/>
</dbReference>
<dbReference type="CDD" id="cd06171">
    <property type="entry name" value="Sigma70_r4"/>
    <property type="match status" value="1"/>
</dbReference>
<keyword evidence="5" id="KW-0804">Transcription</keyword>
<dbReference type="InterPro" id="IPR013324">
    <property type="entry name" value="RNA_pol_sigma_r3/r4-like"/>
</dbReference>
<dbReference type="NCBIfam" id="TIGR02937">
    <property type="entry name" value="sigma70-ECF"/>
    <property type="match status" value="1"/>
</dbReference>
<dbReference type="OrthoDB" id="9784272at2"/>
<dbReference type="SUPFAM" id="SSF88659">
    <property type="entry name" value="Sigma3 and sigma4 domains of RNA polymerase sigma factors"/>
    <property type="match status" value="1"/>
</dbReference>
<accession>A0A1H4G5H4</accession>
<dbReference type="AlphaFoldDB" id="A0A1H4G5H4"/>
<dbReference type="InterPro" id="IPR036388">
    <property type="entry name" value="WH-like_DNA-bd_sf"/>
</dbReference>
<evidence type="ECO:0000313" key="7">
    <source>
        <dbReference type="EMBL" id="SEB04866.1"/>
    </source>
</evidence>
<dbReference type="GO" id="GO:0016987">
    <property type="term" value="F:sigma factor activity"/>
    <property type="evidence" value="ECO:0007669"/>
    <property type="project" value="UniProtKB-KW"/>
</dbReference>
<comment type="similarity">
    <text evidence="1">Belongs to the sigma-70 factor family. ECF subfamily.</text>
</comment>
<dbReference type="InterPro" id="IPR039425">
    <property type="entry name" value="RNA_pol_sigma-70-like"/>
</dbReference>
<evidence type="ECO:0000259" key="6">
    <source>
        <dbReference type="Pfam" id="PF08281"/>
    </source>
</evidence>
<dbReference type="InterPro" id="IPR013249">
    <property type="entry name" value="RNA_pol_sigma70_r4_t2"/>
</dbReference>
<protein>
    <submittedName>
        <fullName evidence="7">RNA polymerase sigma factor, sigma-70 family</fullName>
    </submittedName>
</protein>
<dbReference type="InterPro" id="IPR013325">
    <property type="entry name" value="RNA_pol_sigma_r2"/>
</dbReference>
<dbReference type="SUPFAM" id="SSF88946">
    <property type="entry name" value="Sigma2 domain of RNA polymerase sigma factors"/>
    <property type="match status" value="1"/>
</dbReference>
<evidence type="ECO:0000256" key="1">
    <source>
        <dbReference type="ARBA" id="ARBA00010641"/>
    </source>
</evidence>
<evidence type="ECO:0000256" key="4">
    <source>
        <dbReference type="ARBA" id="ARBA00023125"/>
    </source>
</evidence>
<dbReference type="PANTHER" id="PTHR43133">
    <property type="entry name" value="RNA POLYMERASE ECF-TYPE SIGMA FACTO"/>
    <property type="match status" value="1"/>
</dbReference>
<evidence type="ECO:0000256" key="2">
    <source>
        <dbReference type="ARBA" id="ARBA00023015"/>
    </source>
</evidence>
<proteinExistence type="inferred from homology"/>
<gene>
    <name evidence="7" type="ORF">SAMN05660964_03286</name>
</gene>
<dbReference type="RefSeq" id="WP_093070371.1">
    <property type="nucleotide sequence ID" value="NZ_FNQP01000028.1"/>
</dbReference>
<dbReference type="Proteomes" id="UP000199397">
    <property type="component" value="Unassembled WGS sequence"/>
</dbReference>
<feature type="domain" description="RNA polymerase sigma factor 70 region 4 type 2" evidence="6">
    <location>
        <begin position="160"/>
        <end position="210"/>
    </location>
</feature>
<dbReference type="PANTHER" id="PTHR43133:SF8">
    <property type="entry name" value="RNA POLYMERASE SIGMA FACTOR HI_1459-RELATED"/>
    <property type="match status" value="1"/>
</dbReference>
<reference evidence="7 8" key="1">
    <citation type="submission" date="2016-10" db="EMBL/GenBank/DDBJ databases">
        <authorList>
            <person name="de Groot N.N."/>
        </authorList>
    </citation>
    <scope>NUCLEOTIDE SEQUENCE [LARGE SCALE GENOMIC DNA]</scope>
    <source>
        <strain evidence="7 8">DSM 21228</strain>
    </source>
</reference>
<keyword evidence="2" id="KW-0805">Transcription regulation</keyword>
<dbReference type="InterPro" id="IPR014284">
    <property type="entry name" value="RNA_pol_sigma-70_dom"/>
</dbReference>
<keyword evidence="3" id="KW-0731">Sigma factor</keyword>
<sequence>MHNDDNTLKAYEQQLFQRFCQKERQADAEMQRTFGQRLWRYIRRSLIFNDIEAAENCLQDTWLILIDEYCGKALPDSGLWSVLHTVALRQARDTVRQQNSQKRKPSGGFVSFAADPDETHDNAIWSAHPDVDLLYQQSTPEAEYLGAEEDLKKQERLTLFKQAVAQLSEKQQLALHLKYTKELSVKEIAALTGEKYETVRNHLRLAKEHLKARLG</sequence>
<organism evidence="7 8">
    <name type="scientific">Thiothrix caldifontis</name>
    <dbReference type="NCBI Taxonomy" id="525918"/>
    <lineage>
        <taxon>Bacteria</taxon>
        <taxon>Pseudomonadati</taxon>
        <taxon>Pseudomonadota</taxon>
        <taxon>Gammaproteobacteria</taxon>
        <taxon>Thiotrichales</taxon>
        <taxon>Thiotrichaceae</taxon>
        <taxon>Thiothrix</taxon>
    </lineage>
</organism>
<dbReference type="GO" id="GO:0003677">
    <property type="term" value="F:DNA binding"/>
    <property type="evidence" value="ECO:0007669"/>
    <property type="project" value="UniProtKB-KW"/>
</dbReference>
<name>A0A1H4G5H4_9GAMM</name>
<keyword evidence="4" id="KW-0238">DNA-binding</keyword>
<dbReference type="GO" id="GO:0006352">
    <property type="term" value="P:DNA-templated transcription initiation"/>
    <property type="evidence" value="ECO:0007669"/>
    <property type="project" value="InterPro"/>
</dbReference>